<protein>
    <submittedName>
        <fullName evidence="2">Uncharacterized protein</fullName>
    </submittedName>
</protein>
<feature type="transmembrane region" description="Helical" evidence="1">
    <location>
        <begin position="54"/>
        <end position="73"/>
    </location>
</feature>
<keyword evidence="1" id="KW-0472">Membrane</keyword>
<keyword evidence="1" id="KW-1133">Transmembrane helix</keyword>
<reference evidence="2 3" key="1">
    <citation type="submission" date="2015-02" db="EMBL/GenBank/DDBJ databases">
        <title>Genome sequene of Rhodovulum sulfidophilum DSM 2351.</title>
        <authorList>
            <person name="Nagao N."/>
        </authorList>
    </citation>
    <scope>NUCLEOTIDE SEQUENCE [LARGE SCALE GENOMIC DNA]</scope>
    <source>
        <strain evidence="2 3">DSM 2351</strain>
    </source>
</reference>
<evidence type="ECO:0000313" key="3">
    <source>
        <dbReference type="Proteomes" id="UP000064912"/>
    </source>
</evidence>
<evidence type="ECO:0000256" key="1">
    <source>
        <dbReference type="SAM" id="Phobius"/>
    </source>
</evidence>
<keyword evidence="1" id="KW-0812">Transmembrane</keyword>
<dbReference type="Proteomes" id="UP000064912">
    <property type="component" value="Chromosome"/>
</dbReference>
<name>A0A0D6B844_RHOSU</name>
<dbReference type="EMBL" id="AP014800">
    <property type="protein sequence ID" value="BAQ71262.1"/>
    <property type="molecule type" value="Genomic_DNA"/>
</dbReference>
<dbReference type="PATRIC" id="fig|35806.4.peg.4246"/>
<gene>
    <name evidence="2" type="ORF">NHU_04140</name>
</gene>
<dbReference type="KEGG" id="rsu:NHU_04140"/>
<evidence type="ECO:0000313" key="2">
    <source>
        <dbReference type="EMBL" id="BAQ71262.1"/>
    </source>
</evidence>
<dbReference type="Pfam" id="PF25612">
    <property type="entry name" value="DUF7940"/>
    <property type="match status" value="1"/>
</dbReference>
<dbReference type="InterPro" id="IPR057700">
    <property type="entry name" value="DUF7940"/>
</dbReference>
<proteinExistence type="predicted"/>
<sequence length="79" mass="8699">MLNFILKSLPALIPNWRSVLWRSHSMRALILGVIWTGLVSIIAMVPWLPISPMLVAWGYLGLLAYGAVGRLLAQGIGDE</sequence>
<feature type="transmembrane region" description="Helical" evidence="1">
    <location>
        <begin position="28"/>
        <end position="48"/>
    </location>
</feature>
<accession>A0A0D6B844</accession>
<organism evidence="2 3">
    <name type="scientific">Rhodovulum sulfidophilum</name>
    <name type="common">Rhodobacter sulfidophilus</name>
    <dbReference type="NCBI Taxonomy" id="35806"/>
    <lineage>
        <taxon>Bacteria</taxon>
        <taxon>Pseudomonadati</taxon>
        <taxon>Pseudomonadota</taxon>
        <taxon>Alphaproteobacteria</taxon>
        <taxon>Rhodobacterales</taxon>
        <taxon>Paracoccaceae</taxon>
        <taxon>Rhodovulum</taxon>
    </lineage>
</organism>
<dbReference type="AlphaFoldDB" id="A0A0D6B844"/>